<feature type="compositionally biased region" description="Basic and acidic residues" evidence="2">
    <location>
        <begin position="2552"/>
        <end position="2567"/>
    </location>
</feature>
<dbReference type="Pfam" id="PF12777">
    <property type="entry name" value="MT"/>
    <property type="match status" value="1"/>
</dbReference>
<proteinExistence type="predicted"/>
<feature type="domain" description="Dynein heavy chain coiled coil stalk" evidence="6">
    <location>
        <begin position="2992"/>
        <end position="3246"/>
    </location>
</feature>
<accession>A0A8C6KUZ7</accession>
<keyword evidence="1" id="KW-0175">Coiled coil</keyword>
<feature type="compositionally biased region" description="Polar residues" evidence="2">
    <location>
        <begin position="2568"/>
        <end position="2581"/>
    </location>
</feature>
<feature type="region of interest" description="Disordered" evidence="2">
    <location>
        <begin position="2130"/>
        <end position="2150"/>
    </location>
</feature>
<evidence type="ECO:0000313" key="11">
    <source>
        <dbReference type="Ensembl" id="ENSNFUP00015011371.1"/>
    </source>
</evidence>
<dbReference type="InterPro" id="IPR027417">
    <property type="entry name" value="P-loop_NTPase"/>
</dbReference>
<protein>
    <submittedName>
        <fullName evidence="11">Si:dkey-11m19.5</fullName>
    </submittedName>
</protein>
<dbReference type="InterPro" id="IPR042228">
    <property type="entry name" value="Dynein_linker_3"/>
</dbReference>
<dbReference type="Pfam" id="PF17852">
    <property type="entry name" value="Dynein_AAA_lid"/>
    <property type="match status" value="1"/>
</dbReference>
<dbReference type="SUPFAM" id="SSF52540">
    <property type="entry name" value="P-loop containing nucleoside triphosphate hydrolases"/>
    <property type="match status" value="2"/>
</dbReference>
<dbReference type="Pfam" id="PF18199">
    <property type="entry name" value="Dynein_C"/>
    <property type="match status" value="1"/>
</dbReference>
<dbReference type="GeneTree" id="ENSGT00940000167693"/>
<dbReference type="InterPro" id="IPR013602">
    <property type="entry name" value="Dynein_heavy_linker"/>
</dbReference>
<evidence type="ECO:0000259" key="3">
    <source>
        <dbReference type="Pfam" id="PF03028"/>
    </source>
</evidence>
<dbReference type="Pfam" id="PF08393">
    <property type="entry name" value="DHC_N2"/>
    <property type="match status" value="1"/>
</dbReference>
<feature type="coiled-coil region" evidence="1">
    <location>
        <begin position="2936"/>
        <end position="3005"/>
    </location>
</feature>
<dbReference type="InterPro" id="IPR004273">
    <property type="entry name" value="Dynein_heavy_D6_P-loop"/>
</dbReference>
<feature type="domain" description="Dynein heavy chain region D6 P-loop" evidence="3">
    <location>
        <begin position="3823"/>
        <end position="3922"/>
    </location>
</feature>
<dbReference type="Ensembl" id="ENSNFUT00015011944.1">
    <property type="protein sequence ID" value="ENSNFUP00015011371.1"/>
    <property type="gene ID" value="ENSNFUG00015005598.1"/>
</dbReference>
<dbReference type="Gene3D" id="3.10.490.20">
    <property type="match status" value="1"/>
</dbReference>
<evidence type="ECO:0000313" key="12">
    <source>
        <dbReference type="Proteomes" id="UP000694548"/>
    </source>
</evidence>
<dbReference type="Pfam" id="PF18198">
    <property type="entry name" value="AAA_lid_11"/>
    <property type="match status" value="1"/>
</dbReference>
<dbReference type="GO" id="GO:0030286">
    <property type="term" value="C:dynein complex"/>
    <property type="evidence" value="ECO:0007669"/>
    <property type="project" value="InterPro"/>
</dbReference>
<dbReference type="Gene3D" id="1.10.8.710">
    <property type="match status" value="1"/>
</dbReference>
<dbReference type="Gene3D" id="1.20.140.100">
    <property type="entry name" value="Dynein heavy chain, N-terminal domain 2"/>
    <property type="match status" value="1"/>
</dbReference>
<evidence type="ECO:0000259" key="5">
    <source>
        <dbReference type="Pfam" id="PF12774"/>
    </source>
</evidence>
<evidence type="ECO:0000259" key="4">
    <source>
        <dbReference type="Pfam" id="PF08393"/>
    </source>
</evidence>
<feature type="coiled-coil region" evidence="1">
    <location>
        <begin position="3124"/>
        <end position="3186"/>
    </location>
</feature>
<gene>
    <name evidence="11" type="primary">LOC107375035</name>
</gene>
<dbReference type="Proteomes" id="UP000694548">
    <property type="component" value="Chromosome sgr02"/>
</dbReference>
<dbReference type="Gene3D" id="3.40.50.300">
    <property type="entry name" value="P-loop containing nucleotide triphosphate hydrolases"/>
    <property type="match status" value="6"/>
</dbReference>
<feature type="coiled-coil region" evidence="1">
    <location>
        <begin position="3530"/>
        <end position="3557"/>
    </location>
</feature>
<feature type="compositionally biased region" description="Polar residues" evidence="2">
    <location>
        <begin position="1727"/>
        <end position="1739"/>
    </location>
</feature>
<dbReference type="InterPro" id="IPR042222">
    <property type="entry name" value="Dynein_2_N"/>
</dbReference>
<dbReference type="Gene3D" id="1.10.8.720">
    <property type="entry name" value="Region D6 of dynein motor"/>
    <property type="match status" value="1"/>
</dbReference>
<evidence type="ECO:0000259" key="9">
    <source>
        <dbReference type="Pfam" id="PF18198"/>
    </source>
</evidence>
<feature type="domain" description="Dynein heavy chain ATP-binding dynein motor region" evidence="7">
    <location>
        <begin position="3326"/>
        <end position="3538"/>
    </location>
</feature>
<dbReference type="Pfam" id="PF12775">
    <property type="entry name" value="AAA_7"/>
    <property type="match status" value="1"/>
</dbReference>
<feature type="domain" description="Dynein heavy chain AAA lid" evidence="9">
    <location>
        <begin position="3972"/>
        <end position="4061"/>
    </location>
</feature>
<dbReference type="GO" id="GO:0045505">
    <property type="term" value="F:dynein intermediate chain binding"/>
    <property type="evidence" value="ECO:0007669"/>
    <property type="project" value="InterPro"/>
</dbReference>
<evidence type="ECO:0000256" key="1">
    <source>
        <dbReference type="SAM" id="Coils"/>
    </source>
</evidence>
<keyword evidence="12" id="KW-1185">Reference proteome</keyword>
<dbReference type="PANTHER" id="PTHR45703">
    <property type="entry name" value="DYNEIN HEAVY CHAIN"/>
    <property type="match status" value="1"/>
</dbReference>
<feature type="domain" description="Dynein heavy chain AAA 5 extension" evidence="8">
    <location>
        <begin position="2106"/>
        <end position="2209"/>
    </location>
</feature>
<dbReference type="Gene3D" id="3.20.180.20">
    <property type="entry name" value="Dynein heavy chain, N-terminal domain 2"/>
    <property type="match status" value="1"/>
</dbReference>
<feature type="region of interest" description="Disordered" evidence="2">
    <location>
        <begin position="1727"/>
        <end position="1761"/>
    </location>
</feature>
<dbReference type="GeneID" id="107375035"/>
<dbReference type="InterPro" id="IPR042219">
    <property type="entry name" value="AAA_lid_11_sf"/>
</dbReference>
<dbReference type="InterPro" id="IPR024743">
    <property type="entry name" value="Dynein_HC_stalk"/>
</dbReference>
<dbReference type="RefSeq" id="XP_054600742.2">
    <property type="nucleotide sequence ID" value="XM_054744767.2"/>
</dbReference>
<evidence type="ECO:0000259" key="8">
    <source>
        <dbReference type="Pfam" id="PF17852"/>
    </source>
</evidence>
<reference evidence="11" key="2">
    <citation type="submission" date="2025-08" db="UniProtKB">
        <authorList>
            <consortium name="Ensembl"/>
        </authorList>
    </citation>
    <scope>IDENTIFICATION</scope>
</reference>
<feature type="region of interest" description="Disordered" evidence="2">
    <location>
        <begin position="2548"/>
        <end position="2582"/>
    </location>
</feature>
<dbReference type="InterPro" id="IPR043160">
    <property type="entry name" value="Dynein_C_barrel"/>
</dbReference>
<dbReference type="Gene3D" id="1.20.920.30">
    <property type="match status" value="1"/>
</dbReference>
<dbReference type="InterPro" id="IPR041228">
    <property type="entry name" value="Dynein_C"/>
</dbReference>
<evidence type="ECO:0000259" key="7">
    <source>
        <dbReference type="Pfam" id="PF12781"/>
    </source>
</evidence>
<dbReference type="InterPro" id="IPR041658">
    <property type="entry name" value="AAA_lid_11"/>
</dbReference>
<feature type="domain" description="Dynein heavy chain C-terminal" evidence="10">
    <location>
        <begin position="4226"/>
        <end position="4424"/>
    </location>
</feature>
<feature type="domain" description="Dynein heavy chain hydrolytic ATP-binding dynein motor region" evidence="5">
    <location>
        <begin position="1469"/>
        <end position="1694"/>
    </location>
</feature>
<feature type="domain" description="Dynein heavy chain linker" evidence="4">
    <location>
        <begin position="843"/>
        <end position="1295"/>
    </location>
</feature>
<evidence type="ECO:0000256" key="2">
    <source>
        <dbReference type="SAM" id="MobiDB-lite"/>
    </source>
</evidence>
<evidence type="ECO:0000259" key="6">
    <source>
        <dbReference type="Pfam" id="PF12777"/>
    </source>
</evidence>
<sequence>MFAAPPEDRFPDESSPTRSKDVTKIKVKKKTDSPKVTLPPLAVRPLLSCSYIHKNTPSDKTLSLLELPQLVPQAEPETKQKEGPLMAAALGAAIPIRRTQLEAESPAEKDEPIKVSACRIKRKTYKQATQLDKYPHTGLEVAHVFGQRRDPEEPEFFYLKEVDEDACRPYDLKVVHYSEAGSDHYIFSPNTVIHVTETGFGGTLSLSEWYRECVLWTALQEIPFIRNFRIKKAFARWKENKRMVSFQRKCKNLQDLLLVAVPQFREALHLFTRVIGELKDTHWMPLDDCKTYTIQEFKKVLMNKNEEYRLKLKKLSQYHLGILNVVKEETYRRHKELQMQLKRAKQQTSCSEPIHLLLAYRHQLKKELCQSEVILRKLGNFAALVHQMITQGLITITKQDAVSFLSLLKRDRSQQCCLFYVELCFTANSRPTVDSAVHEFHKAANESLLTSDNTIVQMCENLGFFQEISSKLCNEDQGLISDSKCVKHSATTGVKKEEVKFQSLRCMLAHQMMQPEANSLKVQGIRVQGCYRPFSKAQLEWHVNIEDVFRKAETEQAKIMQDTELEIQQVCDSFAWLKEIHSFVRQWSPGSLESMKDQPASVYEENIKKLSYWAQKVDAIVSSVNTSNQLFFISCTHTKETLRLQLSRIEKQVVEQLVEQTRLNSENLVFDLERMTAELQTEPQDVQEFAAYALRVRESERMWADMQKRLECILSLHNTICMNCRKMTEQELALKEKMLCLWESFIPILKQADSHVCNSLPSMTNALNTMVSFLVCDLKNTVLKASSGPFLDPSQDAKQMASELNYMCAHVQTLSAKLEEYNRSSQNMQEQPLDLTVLKTDVKKVIERKELWRIKAAYTTWLEEWKQLQLSQLVISQAQEKIVLWKVQTQSLIGIPMNDPVLEEVLKILESLSHQAEVMEKLTNTTLREKHMKMIFQGLGLLFVPENTFSVAEVLSQHPETHQRLIDKICRDAQSEWNMEQRFQRISLRWKDKLFQLDEVIHPACQHCEKQKGLTEEKPNKNTFPCASHCSCDDARFTITGLETLSAEVDNDLITLSIMLKSPQSVEFRLQLEECDQSLQELAKLLKLFESYQQLWAFLSKTFGETSFYDQEVNLLKHFQQVDEAFKELMSTISADLHVLNFVSSEAERFHGNNLYQTLTDGLSMMDSISNQMMDLLHNFRDQFPRLWFLSDRELTQLLSYKPLSFALQTVLSKCYKGISWLEVEFETRCDENNVESYGASSENYKQMKVRGIFGNLREHIAFEPPLEPNPNALVWLCVFEKQLKLTMIRLMKQCAVLRNQLEPSSQDSACDTIDRNTQLCCAEMIGPQLVLDLLSDFPLQSLLVVEEAVWCKVVLGALQEKSPLQLSKIKTYNSLKLKNLGNFLRKTAFGSKSKSLVSKYTNMCLRALVQLTMNHAQQLSQLMEVQCDLESSFEWLCLMKYHINSENQSPETDNLPCYVDVLGHQFQYGFEYYGPEDLLMVHAPSTEKAVLGIVLALTRYRCGLVSGPSMTAKTNTVAQLGKALGRQYVVKQCFSSMASGVVQQMLLGALQTGAWLLLESVELLTPGVLSLLGQFLEDIHQSFFKIQRKETHRPNEVPDHKSAERVTDFSSPQCNIVLLGKNILPNPSYGCVLIPSKEYESKIPESLRFSTRPIGLTHPDYRITTEVTLTSIGFSEASSLSHRLVSLIRLAKDSNCLPDSFTGDSCFFDVLQKIISTSEMFLQQAMSQDESSNETKVSTAEHTDLSSSQNMSAKHFEKNREETTNLPKLCSSRLSIIQSLKEEAAIVKAVLTVLVPEPEITSQFHMIFKDTFPIVCQFPHFQHHIEEREMTQLQHAVTEELKQEHLYSDMEIVSKALRLYQALKLSPAVILIGPPGSGKSACHTVLAGALNRLAYIKDDNVFDNENTIKKNTSTWCFVDTLVLFPNSMSHDELFGCFCEKKGWKDGAISTLLSDLGRFEVFNNRNEIKEALVMKWLIMDGEPVGQPCWLDNLTTLCSSQHPCLHLSSGETLPSQSHLKLLMEVTHLQDASPFAVTRCSLVYFTGVDLWKAVWKSEMDVLLFEHKLDQEVLDLWKNLADDLFSSTFILLGRYNLTSAYGSCNNNGLQAIMSFVRILEALVQHFEKQIENSKTASQKGKRDGSNCPGLDSQNKQDLLTRNLFLVAYIWGFGGHLHSRHWPQFDLLVRQLLFSSRYKILVPDKESVFEQFLGFKSQIHANDSQLTNSIIPKFGLYKHLLNIMLEAKQPVLLAGEPSSGKTTLCNTLSFERPHINLPASPLLSSREFRIILKNCCHKNWNNNVGSVKKEPGLLLFVDDLHEAPRDVFGKVSAALETLRQSISQEQIGMFDTYFFKALSSKTVSYMATSCVFTLSDPVRNAVSSRLSRLFSIFVLPSLSKDVLLSIHSPWMKIWLKEMSPSHSGEKMSNRIITATKNVYESVCAQFHPTSERPQLTFSHHDIQKVFSGMYLWQDDMSNTAFTEKNKSIPSPSLPVLPGLPASDLKIVHLWIHECMRTFSDRLCSEDERKTFLSVLVETADAHFGFNLLDNSQPDTSEAKEASQKFKSDHTPTKSTNISSRETNFKPQPVTPLHLKHYKAIETSLVYGPDFSETLMFLNPEHNFKDKRLYVKQDLDVIWPELLRLIDSKEEANHVDNIHNTVTRYSVHRQGVSQLLHIFRTLLIPGGHGVLIGSGRGTGRKTTVRLAAYLTGCQLMEVRSNNENKVHETLKEAGNQTDKNGVNVIILVHEDISSPVREEILIAMAQKVFPGHCTEDELSSLVSRVTAMECVERYHMGRWISEKVLSQIHKNVHVFLLMPFNMSSDENTQSFNTQMAKAVKLSCCVEVYQPWSNQSWVEIAVQNLKLCSSEMFRGCSEDSLSVAMAAIYQSAHQYASIFLETQPFSPRTYTEFIAFFSYFCNQLPKQWVNKNNRVSSALARMDVLNNEVGKWKEQILRLQKETENKQQLHKMHLKAVDDKKNLLQLASKTCEAKKNKLNQLEEKIHQVQKLIKPVLLSGLKILQCLKPSDFEEVRHYRDPPDGVVKIMDAVCLLFNRPPGWESAKQLIMQPDFFQEMEFYDYQSLTKAQLQQLGQIAHSPLFVPESVQEVSKACESLCRWVQAVCEFCSMQHHLVVKQQLEVQAREAQNQLLSAEKHKKEVRQLLEHAEFQLQSMESELEDLMLQLYETEAEEEEATLCAAKLEMHVKNWRGAFQVAETRFQNTPGDALLLAAVVSYFGPFEPHLRTELVSKWKELCWTGSIDMNPKDLRTSLFTPVDSESAVPSLGFPIAVTERLQLPVDQTLGITDWQLEDVLPARLMVKLMLWGLTNACMQRWPLLADTEQHLQISSLNWSITGVKVTLEEELRCRLVVCADDSKLLDKLDHASEEGWRVLITHLERATPSPEFMARLTRPVDCRLPGLQQISSDSPQTVNPEFCLFLSTNLPVRLLSSGIHPSILAQLFVVDLSLSSEEIQELMLTQLLQSEHRELLIQHRRYQNYNQFLQKKLVSKEDALIDCTLQSDTSLQKDSNFLSCVAVCQEEMKEVQAEIKLLSEELKHHESLLAAPRQLMKLAAALYQALQAVARLSPGYIFSLHEFINVMQDAFSVKYRPLVPYKPGKAAESMLPELMNSMVLQLLVQYRPCLFKKHFAVLKLLVSLAVLQHNQLCSEAEKLAFLRGLGDVEQPVAEVQTQTFSSNLPSWIPPDIHSELFTLENIPSFRGLIASLHTSPIQWQEYIQFTSSTVTGPVPCCSHSHLFLLQRALLWKTILPSSLEKVADAIAVCSLCLPEKTAESPHSGNLKALSRYLTKNKGPIILAFPNPDEDTWIGIQPLHIINQMACCVGNEHEVYVKVICFGEQCDTEIILSTMDEAISEGHWLVFNNCHLLDHWTDNVVAHLSQLISFTEENPEIHPDFKLWFVTQENASHFLPAAVRMCAQLLVCDSPWDLREELSCSLQHVDWVSQPQSSPRVSDDNMEMLVRCAIFHSVLMQRQNYRSLGFGRIYHWSQEDLLGLIDAYICIASLCHDKTNVLQFIAVNLLHGSYVTDSADSEVVEKIAKTLFTTESSLSGSGPHMISDLISSCGRLDLSRSLQVLEKHFQDPAVSDPVLLGLSVDVAPEITRINSHHLNLLLQASQSPLGAMRSFSTEQNQLVKPPDYNHAAERLQALKKYLSLREDSTIRNVGTLSRSPLRNFLEAEWNDLIDLVSSLLLQLQRPVQYASSFSSPLNSCDLSWLEKRAKLLSAYCWSDSSSDPPGAYRLSAFKNPRGFLVALIREGAHKYYKYSSDIILQFQVLSKDTNPAVLPPDAVYLCGLELRGASWDTEQGVLQEAVFPQPVLMPLLCVKAGVRSRDSAAEPLSSCSYLMDSGNLQVESVSQQTALPAYYCPLYVNQEEEIGNSGLSDINIITKVPLYTQISPVLCSLRRVRLVCAL</sequence>
<dbReference type="Gene3D" id="1.20.58.1120">
    <property type="match status" value="1"/>
</dbReference>
<reference evidence="11" key="3">
    <citation type="submission" date="2025-09" db="UniProtKB">
        <authorList>
            <consortium name="Ensembl"/>
        </authorList>
    </citation>
    <scope>IDENTIFICATION</scope>
</reference>
<name>A0A8C6KUZ7_NOTFU</name>
<dbReference type="GO" id="GO:0051959">
    <property type="term" value="F:dynein light intermediate chain binding"/>
    <property type="evidence" value="ECO:0007669"/>
    <property type="project" value="InterPro"/>
</dbReference>
<dbReference type="InterPro" id="IPR026983">
    <property type="entry name" value="DHC"/>
</dbReference>
<dbReference type="Pfam" id="PF12781">
    <property type="entry name" value="AAA_9"/>
    <property type="match status" value="1"/>
</dbReference>
<dbReference type="GO" id="GO:0005524">
    <property type="term" value="F:ATP binding"/>
    <property type="evidence" value="ECO:0007669"/>
    <property type="project" value="InterPro"/>
</dbReference>
<dbReference type="GO" id="GO:0007018">
    <property type="term" value="P:microtubule-based movement"/>
    <property type="evidence" value="ECO:0007669"/>
    <property type="project" value="InterPro"/>
</dbReference>
<dbReference type="GO" id="GO:0008569">
    <property type="term" value="F:minus-end-directed microtubule motor activity"/>
    <property type="evidence" value="ECO:0007669"/>
    <property type="project" value="InterPro"/>
</dbReference>
<dbReference type="InterPro" id="IPR035706">
    <property type="entry name" value="AAA_9"/>
</dbReference>
<dbReference type="PANTHER" id="PTHR45703:SF36">
    <property type="entry name" value="DYNEIN HEAVY CHAIN, CYTOPLASMIC"/>
    <property type="match status" value="1"/>
</dbReference>
<dbReference type="Pfam" id="PF12774">
    <property type="entry name" value="AAA_6"/>
    <property type="match status" value="1"/>
</dbReference>
<dbReference type="Gene3D" id="1.10.287.2620">
    <property type="match status" value="1"/>
</dbReference>
<dbReference type="InterPro" id="IPR041466">
    <property type="entry name" value="Dynein_AAA5_ext"/>
</dbReference>
<reference evidence="11" key="1">
    <citation type="submission" date="2014-08" db="EMBL/GenBank/DDBJ databases">
        <authorList>
            <person name="Senf B."/>
            <person name="Petzold A."/>
            <person name="Downie B.R."/>
            <person name="Koch P."/>
            <person name="Platzer M."/>
        </authorList>
    </citation>
    <scope>NUCLEOTIDE SEQUENCE [LARGE SCALE GENOMIC DNA]</scope>
    <source>
        <strain evidence="11">GRZ</strain>
    </source>
</reference>
<dbReference type="InterPro" id="IPR035699">
    <property type="entry name" value="AAA_6"/>
</dbReference>
<feature type="region of interest" description="Disordered" evidence="2">
    <location>
        <begin position="1"/>
        <end position="36"/>
    </location>
</feature>
<dbReference type="InterPro" id="IPR043157">
    <property type="entry name" value="Dynein_AAA1S"/>
</dbReference>
<feature type="compositionally biased region" description="Basic and acidic residues" evidence="2">
    <location>
        <begin position="1"/>
        <end position="12"/>
    </location>
</feature>
<evidence type="ECO:0000259" key="10">
    <source>
        <dbReference type="Pfam" id="PF18199"/>
    </source>
</evidence>
<organism evidence="11 12">
    <name type="scientific">Nothobranchius furzeri</name>
    <name type="common">Turquoise killifish</name>
    <dbReference type="NCBI Taxonomy" id="105023"/>
    <lineage>
        <taxon>Eukaryota</taxon>
        <taxon>Metazoa</taxon>
        <taxon>Chordata</taxon>
        <taxon>Craniata</taxon>
        <taxon>Vertebrata</taxon>
        <taxon>Euteleostomi</taxon>
        <taxon>Actinopterygii</taxon>
        <taxon>Neopterygii</taxon>
        <taxon>Teleostei</taxon>
        <taxon>Neoteleostei</taxon>
        <taxon>Acanthomorphata</taxon>
        <taxon>Ovalentaria</taxon>
        <taxon>Atherinomorphae</taxon>
        <taxon>Cyprinodontiformes</taxon>
        <taxon>Nothobranchiidae</taxon>
        <taxon>Nothobranchius</taxon>
    </lineage>
</organism>
<dbReference type="Pfam" id="PF03028">
    <property type="entry name" value="Dynein_heavy"/>
    <property type="match status" value="1"/>
</dbReference>
<dbReference type="Gene3D" id="1.20.920.20">
    <property type="match status" value="1"/>
</dbReference>